<evidence type="ECO:0000313" key="2">
    <source>
        <dbReference type="Proteomes" id="UP000319502"/>
    </source>
</evidence>
<name>A0A557QQR2_9RHOO</name>
<dbReference type="Proteomes" id="UP000319502">
    <property type="component" value="Unassembled WGS sequence"/>
</dbReference>
<organism evidence="1 2">
    <name type="scientific">Denitromonas halophila</name>
    <dbReference type="NCBI Taxonomy" id="1629404"/>
    <lineage>
        <taxon>Bacteria</taxon>
        <taxon>Pseudomonadati</taxon>
        <taxon>Pseudomonadota</taxon>
        <taxon>Betaproteobacteria</taxon>
        <taxon>Rhodocyclales</taxon>
        <taxon>Zoogloeaceae</taxon>
        <taxon>Denitromonas</taxon>
    </lineage>
</organism>
<dbReference type="EMBL" id="VMNK01000011">
    <property type="protein sequence ID" value="TVO55251.1"/>
    <property type="molecule type" value="Genomic_DNA"/>
</dbReference>
<comment type="caution">
    <text evidence="1">The sequence shown here is derived from an EMBL/GenBank/DDBJ whole genome shotgun (WGS) entry which is preliminary data.</text>
</comment>
<gene>
    <name evidence="1" type="ORF">FHP91_12245</name>
</gene>
<sequence>MAIDPVGSAPISSARLMSRQRPGDDFFSSFEAAYAAYEGVSSAVSGAGPATKSDTLLADLMGASHMALSVRRGIDAGDQAVYAGILARAYAGGGMDDPAGFLQSLTREELAVVQHMHCLADPIDPAGLSREGAYNLLLPEGYAVDFDHNGIQEVGLAKSIAFPPLDAPQGFKDAWFAATEGMDEGEVMSYGLMMHNMLYSIPVGGGDPVPIAASDRLASYRDGVAAYLKSIESFRSQLAEGQYERDLAFFSRLQRILG</sequence>
<dbReference type="OrthoDB" id="9179410at2"/>
<accession>A0A557QQR2</accession>
<proteinExistence type="predicted"/>
<evidence type="ECO:0000313" key="1">
    <source>
        <dbReference type="EMBL" id="TVO55251.1"/>
    </source>
</evidence>
<dbReference type="AlphaFoldDB" id="A0A557QQR2"/>
<reference evidence="1 2" key="1">
    <citation type="submission" date="2019-07" db="EMBL/GenBank/DDBJ databases">
        <title>The pathways for chlorine oxyanion respiration interact through the shared metabolite chlorate.</title>
        <authorList>
            <person name="Barnum T.P."/>
            <person name="Cheng Y."/>
            <person name="Hill K.A."/>
            <person name="Lucas L.N."/>
            <person name="Carlson H.K."/>
            <person name="Coates J.D."/>
        </authorList>
    </citation>
    <scope>NUCLEOTIDE SEQUENCE [LARGE SCALE GENOMIC DNA]</scope>
    <source>
        <strain evidence="1 2">SFB-3</strain>
    </source>
</reference>
<dbReference type="RefSeq" id="WP_144309878.1">
    <property type="nucleotide sequence ID" value="NZ_VMNK01000011.1"/>
</dbReference>
<protein>
    <submittedName>
        <fullName evidence="1">Uncharacterized protein</fullName>
    </submittedName>
</protein>
<keyword evidence="2" id="KW-1185">Reference proteome</keyword>